<evidence type="ECO:0000313" key="1">
    <source>
        <dbReference type="EMBL" id="CBY92162.1"/>
    </source>
</evidence>
<keyword evidence="2" id="KW-1185">Reference proteome</keyword>
<dbReference type="EMBL" id="FR773153">
    <property type="protein sequence ID" value="CBY92162.1"/>
    <property type="molecule type" value="Genomic_DNA"/>
</dbReference>
<dbReference type="AlphaFoldDB" id="E8ZKJ6"/>
<sequence length="208" mass="23406">MSLPSAAKKVIPVVVGASGIAGFTLFKGASSEAKVTTAMTAESPPVMTQAKGKSIGDAIKEANKKLLTSSSSNNAWEIRRRQYQTKFNKWITRDVMEEWCANSLNKDYQEKLFNDISQMCSVPNMKEMFAMKNKVVIDVTKFHDQRWATKVSNYVGKLHNKKMPNSELKNANSGVTPEVIMNWCKGGLEEEFIDENDRYHLIETWCVA</sequence>
<dbReference type="Proteomes" id="UP000008637">
    <property type="component" value="Chromosome"/>
</dbReference>
<evidence type="ECO:0000313" key="2">
    <source>
        <dbReference type="Proteomes" id="UP000008637"/>
    </source>
</evidence>
<gene>
    <name evidence="1" type="ordered locus">HF1_01540</name>
</gene>
<name>E8ZKJ6_MYCHL</name>
<reference evidence="1 2" key="1">
    <citation type="journal article" date="2011" name="J. Bacteriol.">
        <title>Complete genome sequence of Mycoplasma haemofelis, a hemotropic mycoplasma.</title>
        <authorList>
            <person name="Barker E.N."/>
            <person name="Helps C.R."/>
            <person name="Peters I.R."/>
            <person name="Darby A.C."/>
            <person name="Radford A.D."/>
            <person name="Tasker S."/>
        </authorList>
    </citation>
    <scope>NUCLEOTIDE SEQUENCE [LARGE SCALE GENOMIC DNA]</scope>
    <source>
        <strain evidence="1 2">Langford 1</strain>
    </source>
</reference>
<proteinExistence type="predicted"/>
<dbReference type="HOGENOM" id="CLU_1353421_0_0_14"/>
<protein>
    <submittedName>
        <fullName evidence="1">Uncharacterized protein</fullName>
    </submittedName>
</protein>
<dbReference type="OrthoDB" id="9827043at2"/>
<accession>E8ZKJ6</accession>
<dbReference type="KEGG" id="mha:HF1_01540"/>
<organism evidence="1 2">
    <name type="scientific">Mycoplasma haemofelis (strain Langford 1)</name>
    <name type="common">Haemobartonella felis</name>
    <dbReference type="NCBI Taxonomy" id="941640"/>
    <lineage>
        <taxon>Bacteria</taxon>
        <taxon>Bacillati</taxon>
        <taxon>Mycoplasmatota</taxon>
        <taxon>Mollicutes</taxon>
        <taxon>Mycoplasmataceae</taxon>
        <taxon>Mycoplasma</taxon>
    </lineage>
</organism>